<name>A0A2H9TJL6_9FUNG</name>
<dbReference type="PANTHER" id="PTHR10587:SF133">
    <property type="entry name" value="CHITIN DEACETYLASE 1-RELATED"/>
    <property type="match status" value="1"/>
</dbReference>
<proteinExistence type="predicted"/>
<dbReference type="GO" id="GO:0004099">
    <property type="term" value="F:chitin deacetylase activity"/>
    <property type="evidence" value="ECO:0007669"/>
    <property type="project" value="UniProtKB-ARBA"/>
</dbReference>
<evidence type="ECO:0000259" key="3">
    <source>
        <dbReference type="PROSITE" id="PS51677"/>
    </source>
</evidence>
<dbReference type="GO" id="GO:0046872">
    <property type="term" value="F:metal ion binding"/>
    <property type="evidence" value="ECO:0007669"/>
    <property type="project" value="UniProtKB-KW"/>
</dbReference>
<dbReference type="AlphaFoldDB" id="A0A2H9TJL6"/>
<dbReference type="Proteomes" id="UP000240830">
    <property type="component" value="Unassembled WGS sequence"/>
</dbReference>
<dbReference type="GO" id="GO:0016020">
    <property type="term" value="C:membrane"/>
    <property type="evidence" value="ECO:0007669"/>
    <property type="project" value="TreeGrafter"/>
</dbReference>
<sequence>MCQPKSRCFNYTAPLLDTLEKLKVRVTFFILGQTIAEYLDIEKKNKNYHYRANRRVLRRMIESGHDVGSHTFDHSILTSLTDQQILQQMDSTSDLFNEVANVRPAFMRAPEGYRHFNRTNRHRCLSLRVLRLLKDRGYTPVHWFINPEDWSHALNDPDHMVKYIQDELPKASRGKGEIILQHDTNERTALKDQVRIIKLIQKKGRKLVTMGVCLGQKPYKKNE</sequence>
<evidence type="ECO:0000313" key="5">
    <source>
        <dbReference type="Proteomes" id="UP000240830"/>
    </source>
</evidence>
<dbReference type="PROSITE" id="PS51677">
    <property type="entry name" value="NODB"/>
    <property type="match status" value="1"/>
</dbReference>
<dbReference type="PANTHER" id="PTHR10587">
    <property type="entry name" value="GLYCOSYL TRANSFERASE-RELATED"/>
    <property type="match status" value="1"/>
</dbReference>
<dbReference type="GO" id="GO:0005975">
    <property type="term" value="P:carbohydrate metabolic process"/>
    <property type="evidence" value="ECO:0007669"/>
    <property type="project" value="InterPro"/>
</dbReference>
<feature type="domain" description="NodB homology" evidence="3">
    <location>
        <begin position="1"/>
        <end position="208"/>
    </location>
</feature>
<dbReference type="EMBL" id="MTSL01000150">
    <property type="protein sequence ID" value="PJF17936.1"/>
    <property type="molecule type" value="Genomic_DNA"/>
</dbReference>
<dbReference type="Gene3D" id="3.20.20.370">
    <property type="entry name" value="Glycoside hydrolase/deacetylase"/>
    <property type="match status" value="1"/>
</dbReference>
<dbReference type="InterPro" id="IPR050248">
    <property type="entry name" value="Polysacc_deacetylase_ArnD"/>
</dbReference>
<keyword evidence="2" id="KW-0378">Hydrolase</keyword>
<protein>
    <recommendedName>
        <fullName evidence="3">NodB homology domain-containing protein</fullName>
    </recommendedName>
</protein>
<dbReference type="OrthoDB" id="407355at2759"/>
<comment type="caution">
    <text evidence="4">The sequence shown here is derived from an EMBL/GenBank/DDBJ whole genome shotgun (WGS) entry which is preliminary data.</text>
</comment>
<dbReference type="STRING" id="1246581.A0A2H9TJL6"/>
<evidence type="ECO:0000313" key="4">
    <source>
        <dbReference type="EMBL" id="PJF17936.1"/>
    </source>
</evidence>
<evidence type="ECO:0000256" key="1">
    <source>
        <dbReference type="ARBA" id="ARBA00022723"/>
    </source>
</evidence>
<dbReference type="Pfam" id="PF01522">
    <property type="entry name" value="Polysacc_deac_1"/>
    <property type="match status" value="1"/>
</dbReference>
<dbReference type="InterPro" id="IPR011330">
    <property type="entry name" value="Glyco_hydro/deAcase_b/a-brl"/>
</dbReference>
<dbReference type="InterPro" id="IPR002509">
    <property type="entry name" value="NODB_dom"/>
</dbReference>
<keyword evidence="5" id="KW-1185">Reference proteome</keyword>
<dbReference type="SUPFAM" id="SSF88713">
    <property type="entry name" value="Glycoside hydrolase/deacetylase"/>
    <property type="match status" value="1"/>
</dbReference>
<dbReference type="GO" id="GO:0009272">
    <property type="term" value="P:fungal-type cell wall biogenesis"/>
    <property type="evidence" value="ECO:0007669"/>
    <property type="project" value="UniProtKB-ARBA"/>
</dbReference>
<evidence type="ECO:0000256" key="2">
    <source>
        <dbReference type="ARBA" id="ARBA00022801"/>
    </source>
</evidence>
<reference evidence="4 5" key="1">
    <citation type="submission" date="2016-10" db="EMBL/GenBank/DDBJ databases">
        <title>The genome of Paramicrosporidium saccamoebae is the missing link in understanding Cryptomycota and Microsporidia evolution.</title>
        <authorList>
            <person name="Quandt C.A."/>
            <person name="Beaudet D."/>
            <person name="Corsaro D."/>
            <person name="Michel R."/>
            <person name="Corradi N."/>
            <person name="James T."/>
        </authorList>
    </citation>
    <scope>NUCLEOTIDE SEQUENCE [LARGE SCALE GENOMIC DNA]</scope>
    <source>
        <strain evidence="4 5">KSL3</strain>
    </source>
</reference>
<keyword evidence="1" id="KW-0479">Metal-binding</keyword>
<accession>A0A2H9TJL6</accession>
<gene>
    <name evidence="4" type="ORF">PSACC_02228</name>
</gene>
<organism evidence="4 5">
    <name type="scientific">Paramicrosporidium saccamoebae</name>
    <dbReference type="NCBI Taxonomy" id="1246581"/>
    <lineage>
        <taxon>Eukaryota</taxon>
        <taxon>Fungi</taxon>
        <taxon>Fungi incertae sedis</taxon>
        <taxon>Cryptomycota</taxon>
        <taxon>Cryptomycota incertae sedis</taxon>
        <taxon>Paramicrosporidium</taxon>
    </lineage>
</organism>